<dbReference type="HOGENOM" id="CLU_831265_0_0_0"/>
<feature type="signal peptide" evidence="1">
    <location>
        <begin position="1"/>
        <end position="18"/>
    </location>
</feature>
<dbReference type="Gene3D" id="2.20.110.10">
    <property type="entry name" value="Histone H3 K4-specific methyltransferase SET7/9 N-terminal domain"/>
    <property type="match status" value="2"/>
</dbReference>
<dbReference type="InterPro" id="IPR011652">
    <property type="entry name" value="MORN_2"/>
</dbReference>
<evidence type="ECO:0000313" key="3">
    <source>
        <dbReference type="Proteomes" id="UP000000845"/>
    </source>
</evidence>
<dbReference type="eggNOG" id="COG2849">
    <property type="taxonomic scope" value="Bacteria"/>
</dbReference>
<protein>
    <submittedName>
        <fullName evidence="2">MORN variant repeat protein</fullName>
    </submittedName>
</protein>
<evidence type="ECO:0000313" key="2">
    <source>
        <dbReference type="EMBL" id="ACZ09854.1"/>
    </source>
</evidence>
<reference evidence="2 3" key="2">
    <citation type="journal article" date="2010" name="Stand. Genomic Sci.">
        <title>Complete genome sequence of Sebaldella termitidis type strain (NCTC 11300).</title>
        <authorList>
            <person name="Harmon-Smith M."/>
            <person name="Celia L."/>
            <person name="Chertkov O."/>
            <person name="Lapidus A."/>
            <person name="Copeland A."/>
            <person name="Glavina Del Rio T."/>
            <person name="Nolan M."/>
            <person name="Lucas S."/>
            <person name="Tice H."/>
            <person name="Cheng J.F."/>
            <person name="Han C."/>
            <person name="Detter J.C."/>
            <person name="Bruce D."/>
            <person name="Goodwin L."/>
            <person name="Pitluck S."/>
            <person name="Pati A."/>
            <person name="Liolios K."/>
            <person name="Ivanova N."/>
            <person name="Mavromatis K."/>
            <person name="Mikhailova N."/>
            <person name="Chen A."/>
            <person name="Palaniappan K."/>
            <person name="Land M."/>
            <person name="Hauser L."/>
            <person name="Chang Y.J."/>
            <person name="Jeffries C.D."/>
            <person name="Brettin T."/>
            <person name="Goker M."/>
            <person name="Beck B."/>
            <person name="Bristow J."/>
            <person name="Eisen J.A."/>
            <person name="Markowitz V."/>
            <person name="Hugenholtz P."/>
            <person name="Kyrpides N.C."/>
            <person name="Klenk H.P."/>
            <person name="Chen F."/>
        </authorList>
    </citation>
    <scope>NUCLEOTIDE SEQUENCE [LARGE SCALE GENOMIC DNA]</scope>
    <source>
        <strain evidence="3">ATCC 33386 / NCTC 11300</strain>
    </source>
</reference>
<dbReference type="EMBL" id="CP001739">
    <property type="protein sequence ID" value="ACZ09854.1"/>
    <property type="molecule type" value="Genomic_DNA"/>
</dbReference>
<organism evidence="2 3">
    <name type="scientific">Sebaldella termitidis (strain ATCC 33386 / NCTC 11300)</name>
    <dbReference type="NCBI Taxonomy" id="526218"/>
    <lineage>
        <taxon>Bacteria</taxon>
        <taxon>Fusobacteriati</taxon>
        <taxon>Fusobacteriota</taxon>
        <taxon>Fusobacteriia</taxon>
        <taxon>Fusobacteriales</taxon>
        <taxon>Leptotrichiaceae</taxon>
        <taxon>Sebaldella</taxon>
    </lineage>
</organism>
<dbReference type="AlphaFoldDB" id="D1ANQ0"/>
<dbReference type="SUPFAM" id="SSF82185">
    <property type="entry name" value="Histone H3 K4-specific methyltransferase SET7/9 N-terminal domain"/>
    <property type="match status" value="2"/>
</dbReference>
<evidence type="ECO:0000256" key="1">
    <source>
        <dbReference type="SAM" id="SignalP"/>
    </source>
</evidence>
<proteinExistence type="predicted"/>
<dbReference type="RefSeq" id="WP_012862436.1">
    <property type="nucleotide sequence ID" value="NC_013517.1"/>
</dbReference>
<keyword evidence="1" id="KW-0732">Signal</keyword>
<feature type="chain" id="PRO_5003020952" evidence="1">
    <location>
        <begin position="19"/>
        <end position="334"/>
    </location>
</feature>
<accession>D1ANQ0</accession>
<sequence length="334" mass="38142">MKKFILACLFLVSAFSFSLEKSGIKEYDSLDISKGKIIAYYNTKKQIVEEPAAMFYRKDYGKKGNYHLVADFYADTDTPEKIFMLRDLDDEDSINGKLAYYNKNETISYVADMKNGRIDGQKTTFEKGKVAAVVNFSNNLANGKGTLYYKEKKYAEANYAYGFADGDFTLFYPDGSKVLTLTYKDNDVIKSQNFNYKLQKSGIDEFDSLDFSKGEIVYYYNSDGNIISKDSKDAVYFRKLMSKEGNEYFVVDFFLETGNVQGIGKGYNLKDFQGHTLNGPVVTYYDNGILKSKASYKNKKLDGESTLYDYFGNIVRTDIYKDGVIQSARFFETN</sequence>
<gene>
    <name evidence="2" type="ordered locus">Sterm_3012</name>
</gene>
<name>D1ANQ0_SEBTE</name>
<keyword evidence="3" id="KW-1185">Reference proteome</keyword>
<dbReference type="Pfam" id="PF07661">
    <property type="entry name" value="MORN_2"/>
    <property type="match status" value="1"/>
</dbReference>
<dbReference type="KEGG" id="str:Sterm_3012"/>
<reference evidence="3" key="1">
    <citation type="submission" date="2009-09" db="EMBL/GenBank/DDBJ databases">
        <title>The complete chromosome of Sebaldella termitidis ATCC 33386.</title>
        <authorList>
            <consortium name="US DOE Joint Genome Institute (JGI-PGF)"/>
            <person name="Lucas S."/>
            <person name="Copeland A."/>
            <person name="Lapidus A."/>
            <person name="Glavina del Rio T."/>
            <person name="Dalin E."/>
            <person name="Tice H."/>
            <person name="Bruce D."/>
            <person name="Goodwin L."/>
            <person name="Pitluck S."/>
            <person name="Kyrpides N."/>
            <person name="Mavromatis K."/>
            <person name="Ivanova N."/>
            <person name="Mikhailova N."/>
            <person name="Sims D."/>
            <person name="Meincke L."/>
            <person name="Brettin T."/>
            <person name="Detter J.C."/>
            <person name="Han C."/>
            <person name="Larimer F."/>
            <person name="Land M."/>
            <person name="Hauser L."/>
            <person name="Markowitz V."/>
            <person name="Cheng J.F."/>
            <person name="Hugenholtz P."/>
            <person name="Woyke T."/>
            <person name="Wu D."/>
            <person name="Eisen J.A."/>
        </authorList>
    </citation>
    <scope>NUCLEOTIDE SEQUENCE [LARGE SCALE GENOMIC DNA]</scope>
    <source>
        <strain evidence="3">ATCC 33386 / NCTC 11300</strain>
    </source>
</reference>
<dbReference type="Proteomes" id="UP000000845">
    <property type="component" value="Chromosome"/>
</dbReference>